<keyword evidence="1 3" id="KW-0378">Hydrolase</keyword>
<dbReference type="EMBL" id="SMLB01000026">
    <property type="protein sequence ID" value="TDD67736.1"/>
    <property type="molecule type" value="Genomic_DNA"/>
</dbReference>
<dbReference type="SUPFAM" id="SSF49785">
    <property type="entry name" value="Galactose-binding domain-like"/>
    <property type="match status" value="1"/>
</dbReference>
<keyword evidence="2 3" id="KW-0326">Glycosidase</keyword>
<evidence type="ECO:0000256" key="1">
    <source>
        <dbReference type="ARBA" id="ARBA00022801"/>
    </source>
</evidence>
<dbReference type="GO" id="GO:1901135">
    <property type="term" value="P:carbohydrate derivative metabolic process"/>
    <property type="evidence" value="ECO:0007669"/>
    <property type="project" value="UniProtKB-ARBA"/>
</dbReference>
<evidence type="ECO:0000259" key="5">
    <source>
        <dbReference type="PROSITE" id="PS50022"/>
    </source>
</evidence>
<feature type="domain" description="F5/8 type C" evidence="5">
    <location>
        <begin position="646"/>
        <end position="785"/>
    </location>
</feature>
<evidence type="ECO:0000259" key="6">
    <source>
        <dbReference type="PROSITE" id="PS52009"/>
    </source>
</evidence>
<dbReference type="OrthoDB" id="9760892at2"/>
<dbReference type="Pfam" id="PF02838">
    <property type="entry name" value="Glyco_hydro_20b"/>
    <property type="match status" value="1"/>
</dbReference>
<dbReference type="InterPro" id="IPR011496">
    <property type="entry name" value="O-GlcNAcase_cat"/>
</dbReference>
<dbReference type="SUPFAM" id="SSF51445">
    <property type="entry name" value="(Trans)glycosidases"/>
    <property type="match status" value="1"/>
</dbReference>
<evidence type="ECO:0000313" key="8">
    <source>
        <dbReference type="Proteomes" id="UP000295217"/>
    </source>
</evidence>
<evidence type="ECO:0000256" key="2">
    <source>
        <dbReference type="ARBA" id="ARBA00023295"/>
    </source>
</evidence>
<feature type="chain" id="PRO_5020983602" evidence="4">
    <location>
        <begin position="29"/>
        <end position="787"/>
    </location>
</feature>
<keyword evidence="4" id="KW-0732">Signal</keyword>
<dbReference type="InterPro" id="IPR017853">
    <property type="entry name" value="GH"/>
</dbReference>
<dbReference type="GO" id="GO:0015929">
    <property type="term" value="F:hexosaminidase activity"/>
    <property type="evidence" value="ECO:0007669"/>
    <property type="project" value="UniProtKB-ARBA"/>
</dbReference>
<dbReference type="Proteomes" id="UP000295217">
    <property type="component" value="Unassembled WGS sequence"/>
</dbReference>
<dbReference type="Pfam" id="PF00754">
    <property type="entry name" value="F5_F8_type_C"/>
    <property type="match status" value="1"/>
</dbReference>
<keyword evidence="8" id="KW-1185">Reference proteome</keyword>
<dbReference type="Gene3D" id="2.60.120.260">
    <property type="entry name" value="Galactose-binding domain-like"/>
    <property type="match status" value="1"/>
</dbReference>
<protein>
    <submittedName>
        <fullName evidence="7">Hyaluronidase</fullName>
    </submittedName>
</protein>
<proteinExistence type="inferred from homology"/>
<dbReference type="InterPro" id="IPR008979">
    <property type="entry name" value="Galactose-bd-like_sf"/>
</dbReference>
<comment type="similarity">
    <text evidence="3">Belongs to the glycosyl hydrolase 84 family.</text>
</comment>
<dbReference type="SUPFAM" id="SSF55545">
    <property type="entry name" value="beta-N-acetylhexosaminidase-like domain"/>
    <property type="match status" value="1"/>
</dbReference>
<reference evidence="7 8" key="1">
    <citation type="submission" date="2019-02" db="EMBL/GenBank/DDBJ databases">
        <title>Draft genome sequences of novel Actinobacteria.</title>
        <authorList>
            <person name="Sahin N."/>
            <person name="Ay H."/>
            <person name="Saygin H."/>
        </authorList>
    </citation>
    <scope>NUCLEOTIDE SEQUENCE [LARGE SCALE GENOMIC DNA]</scope>
    <source>
        <strain evidence="7 8">8K307</strain>
    </source>
</reference>
<dbReference type="PANTHER" id="PTHR13170:SF16">
    <property type="entry name" value="PROTEIN O-GLCNACASE"/>
    <property type="match status" value="1"/>
</dbReference>
<name>A0A4R5A9D8_9ACTN</name>
<dbReference type="PROSITE" id="PS52009">
    <property type="entry name" value="GH84"/>
    <property type="match status" value="1"/>
</dbReference>
<feature type="domain" description="GH84" evidence="6">
    <location>
        <begin position="183"/>
        <end position="465"/>
    </location>
</feature>
<evidence type="ECO:0000256" key="4">
    <source>
        <dbReference type="SAM" id="SignalP"/>
    </source>
</evidence>
<dbReference type="PANTHER" id="PTHR13170">
    <property type="entry name" value="O-GLCNACASE"/>
    <property type="match status" value="1"/>
</dbReference>
<sequence>MASDVRLVASTAVAAVLLPLAAAGPAPAAPEAVTVPVVSPTPQQIDRIGADVVVPGRVEVVATDDTDAAALDLLVELLKDNGAGRVDVVTEPQGRTPLTVHLGPAARADVAGALGDTEVPAHAEGYALRVDRAVGRLGTVTLGGTDPAGQFYAVQTLGQLMVRTDDGDHRIAGVEVTDFPAMPLRGTIEGFYGAPWTHADRLDQLAFYGRVKANTYIYAPKDDPYHRERWREPYPPDKAAELAELAAAATGHHVRFTFALSPGNTICYSGAADRGALLAKFDAMYDLGVRAFSIPLDDIALQFNCDEDRQRYGTPSQASVGRAQAELLTFVQQEFVAARDGVQPLQTVPTQYGDLTETPYKQAWRTYLDPAVVVMWTGTDVVPPSITVEQAEQASSLFGRDVFVWDNYPVNDYGNTRGRLLLAPYDKREPGLSDHLAGIVSNPMNQAAASKIAIFGFADFTWNDRGYDAQRSWRQAMRLLAGGDAEAAGALEVFADLNHLAPSFGAPWQPQAPALAADIAAFWEVFADGDPAAAVTGLRPRADAITGAPGAIRAAVDPRFVDEAAPWLDAAVLWGRAAQRMLDAVQARVVDDDAAAEQALAESRDLAELAGAVVVEPPRNTWGRAPVRIADGVLDTFLVELGLRVELWDTIGDARNLAPDGVATASSVEQNLDRLAARHVNDGDSGTRWASGYSDDEWVQVELPTPADIVAVTVSWEAACATAYRLEASVDGTTFAPLAEVTDSTCGLDVLRVDTPEPVRFVRIQGVDRATSWGYSIWELGIYGTAP</sequence>
<dbReference type="PROSITE" id="PS50022">
    <property type="entry name" value="FA58C_3"/>
    <property type="match status" value="1"/>
</dbReference>
<feature type="active site" description="Proton donor" evidence="3">
    <location>
        <position position="298"/>
    </location>
</feature>
<feature type="signal peptide" evidence="4">
    <location>
        <begin position="1"/>
        <end position="28"/>
    </location>
</feature>
<gene>
    <name evidence="7" type="ORF">E1262_18060</name>
</gene>
<dbReference type="GO" id="GO:0005975">
    <property type="term" value="P:carbohydrate metabolic process"/>
    <property type="evidence" value="ECO:0007669"/>
    <property type="project" value="UniProtKB-ARBA"/>
</dbReference>
<evidence type="ECO:0000256" key="3">
    <source>
        <dbReference type="PROSITE-ProRule" id="PRU01353"/>
    </source>
</evidence>
<dbReference type="RefSeq" id="WP_132104531.1">
    <property type="nucleotide sequence ID" value="NZ_SMLB01000026.1"/>
</dbReference>
<dbReference type="InterPro" id="IPR000421">
    <property type="entry name" value="FA58C"/>
</dbReference>
<dbReference type="Gene3D" id="3.20.20.80">
    <property type="entry name" value="Glycosidases"/>
    <property type="match status" value="1"/>
</dbReference>
<dbReference type="InterPro" id="IPR051822">
    <property type="entry name" value="Glycosyl_Hydrolase_84"/>
</dbReference>
<dbReference type="Pfam" id="PF07555">
    <property type="entry name" value="NAGidase"/>
    <property type="match status" value="1"/>
</dbReference>
<dbReference type="Gene3D" id="1.20.58.460">
    <property type="entry name" value="Hyaluronidase post-catalytic domain-like"/>
    <property type="match status" value="1"/>
</dbReference>
<dbReference type="Gene3D" id="3.30.379.10">
    <property type="entry name" value="Chitobiase/beta-hexosaminidase domain 2-like"/>
    <property type="match status" value="1"/>
</dbReference>
<dbReference type="InterPro" id="IPR015882">
    <property type="entry name" value="HEX_bac_N"/>
</dbReference>
<dbReference type="AlphaFoldDB" id="A0A4R5A9D8"/>
<accession>A0A4R5A9D8</accession>
<evidence type="ECO:0000313" key="7">
    <source>
        <dbReference type="EMBL" id="TDD67736.1"/>
    </source>
</evidence>
<organism evidence="7 8">
    <name type="scientific">Jiangella aurantiaca</name>
    <dbReference type="NCBI Taxonomy" id="2530373"/>
    <lineage>
        <taxon>Bacteria</taxon>
        <taxon>Bacillati</taxon>
        <taxon>Actinomycetota</taxon>
        <taxon>Actinomycetes</taxon>
        <taxon>Jiangellales</taxon>
        <taxon>Jiangellaceae</taxon>
        <taxon>Jiangella</taxon>
    </lineage>
</organism>
<dbReference type="InterPro" id="IPR029018">
    <property type="entry name" value="Hex-like_dom2"/>
</dbReference>
<comment type="caution">
    <text evidence="7">The sequence shown here is derived from an EMBL/GenBank/DDBJ whole genome shotgun (WGS) entry which is preliminary data.</text>
</comment>